<dbReference type="Proteomes" id="UP000321749">
    <property type="component" value="Unassembled WGS sequence"/>
</dbReference>
<protein>
    <recommendedName>
        <fullName evidence="1">Tail specific protease domain-containing protein</fullName>
    </recommendedName>
</protein>
<dbReference type="Gene3D" id="3.90.226.10">
    <property type="entry name" value="2-enoyl-CoA Hydratase, Chain A, domain 1"/>
    <property type="match status" value="1"/>
</dbReference>
<evidence type="ECO:0000259" key="1">
    <source>
        <dbReference type="SMART" id="SM00245"/>
    </source>
</evidence>
<organism evidence="2 3">
    <name type="scientific">Agrococcus baldri</name>
    <dbReference type="NCBI Taxonomy" id="153730"/>
    <lineage>
        <taxon>Bacteria</taxon>
        <taxon>Bacillati</taxon>
        <taxon>Actinomycetota</taxon>
        <taxon>Actinomycetes</taxon>
        <taxon>Micrococcales</taxon>
        <taxon>Microbacteriaceae</taxon>
        <taxon>Agrococcus</taxon>
    </lineage>
</organism>
<name>A0AA87RE27_9MICO</name>
<dbReference type="PANTHER" id="PTHR11261">
    <property type="entry name" value="INTERPHOTORECEPTOR RETINOID-BINDING PROTEIN"/>
    <property type="match status" value="1"/>
</dbReference>
<dbReference type="Pfam" id="PF03572">
    <property type="entry name" value="Peptidase_S41"/>
    <property type="match status" value="1"/>
</dbReference>
<dbReference type="InterPro" id="IPR029045">
    <property type="entry name" value="ClpP/crotonase-like_dom_sf"/>
</dbReference>
<dbReference type="GO" id="GO:0008236">
    <property type="term" value="F:serine-type peptidase activity"/>
    <property type="evidence" value="ECO:0007669"/>
    <property type="project" value="InterPro"/>
</dbReference>
<accession>A0AA87RE27</accession>
<dbReference type="SUPFAM" id="SSF52096">
    <property type="entry name" value="ClpP/crotonase"/>
    <property type="match status" value="1"/>
</dbReference>
<dbReference type="AlphaFoldDB" id="A0AA87RE27"/>
<sequence length="282" mass="29340">MDAARQRAVLGRIAELVEREYFDPDVALWLAASVRELPPAEGATEQGLAERVTALLRPHEAHFGVYAGDWAPRERRTVDRSGPAIEAGVDGGIGVLTVRVFDDGDDHDAVAVAQQALAAVAGCDALVLDLCDVPGGYPSMVELLLGAFVAEPAHVLTFHARDERFESWTRPGASDPRLTGLPLLVAVDGGTASAAESCAYALQSLGRATVVGAPTVGAANPGLPHDTGLGFTVFISNGSPVDPRTGRNWERTGVVPDVAADLPLEAAIALARKAATGVGREA</sequence>
<dbReference type="CDD" id="cd07563">
    <property type="entry name" value="Peptidase_S41_IRBP"/>
    <property type="match status" value="1"/>
</dbReference>
<gene>
    <name evidence="2" type="ORF">ABA31_27160</name>
</gene>
<keyword evidence="3" id="KW-1185">Reference proteome</keyword>
<dbReference type="SMART" id="SM00245">
    <property type="entry name" value="TSPc"/>
    <property type="match status" value="1"/>
</dbReference>
<feature type="domain" description="Tail specific protease" evidence="1">
    <location>
        <begin position="49"/>
        <end position="261"/>
    </location>
</feature>
<reference evidence="2 3" key="1">
    <citation type="submission" date="2019-07" db="EMBL/GenBank/DDBJ databases">
        <title>Whole genome shotgun sequence of Agrococcus baldri NBRC 103055.</title>
        <authorList>
            <person name="Hosoyama A."/>
            <person name="Uohara A."/>
            <person name="Ohji S."/>
            <person name="Ichikawa N."/>
        </authorList>
    </citation>
    <scope>NUCLEOTIDE SEQUENCE [LARGE SCALE GENOMIC DNA]</scope>
    <source>
        <strain evidence="2 3">NBRC 103055</strain>
    </source>
</reference>
<dbReference type="GO" id="GO:0006508">
    <property type="term" value="P:proteolysis"/>
    <property type="evidence" value="ECO:0007669"/>
    <property type="project" value="InterPro"/>
</dbReference>
<evidence type="ECO:0000313" key="2">
    <source>
        <dbReference type="EMBL" id="GEK81365.1"/>
    </source>
</evidence>
<comment type="caution">
    <text evidence="2">The sequence shown here is derived from an EMBL/GenBank/DDBJ whole genome shotgun (WGS) entry which is preliminary data.</text>
</comment>
<proteinExistence type="predicted"/>
<dbReference type="EMBL" id="BJUU01000025">
    <property type="protein sequence ID" value="GEK81365.1"/>
    <property type="molecule type" value="Genomic_DNA"/>
</dbReference>
<dbReference type="InterPro" id="IPR005151">
    <property type="entry name" value="Tail-specific_protease"/>
</dbReference>
<dbReference type="RefSeq" id="WP_146796783.1">
    <property type="nucleotide sequence ID" value="NZ_BJUU01000025.1"/>
</dbReference>
<evidence type="ECO:0000313" key="3">
    <source>
        <dbReference type="Proteomes" id="UP000321749"/>
    </source>
</evidence>
<dbReference type="PANTHER" id="PTHR11261:SF3">
    <property type="entry name" value="RETINOL-BINDING PROTEIN 3"/>
    <property type="match status" value="1"/>
</dbReference>